<accession>A0A368Y2X1</accession>
<evidence type="ECO:0000259" key="5">
    <source>
        <dbReference type="PROSITE" id="PS51387"/>
    </source>
</evidence>
<organism evidence="6 7">
    <name type="scientific">Marinobacter nauticus</name>
    <name type="common">Marinobacter hydrocarbonoclasticus</name>
    <name type="synonym">Marinobacter aquaeolei</name>
    <dbReference type="NCBI Taxonomy" id="2743"/>
    <lineage>
        <taxon>Bacteria</taxon>
        <taxon>Pseudomonadati</taxon>
        <taxon>Pseudomonadota</taxon>
        <taxon>Gammaproteobacteria</taxon>
        <taxon>Pseudomonadales</taxon>
        <taxon>Marinobacteraceae</taxon>
        <taxon>Marinobacter</taxon>
    </lineage>
</organism>
<dbReference type="RefSeq" id="WP_114433922.1">
    <property type="nucleotide sequence ID" value="NZ_QPJI01000002.1"/>
</dbReference>
<sequence>MNTQSRISKSRLAEQFRAFIDPDFVITDDETLKPYECDGLAMYREMPMLVVLPETVEQVQRVMRICHQHGVPVVARGAGTGLCAGAMPHKEGVVLSLAKFNRILNIDPIGRTARLQPGVRNLAISEEAAQYGLYYGPDPSSQIACTIGGNVAENSGGVHCLKYGLTVHNILSVEMITAEGDRVTVGSDGLDSCGMDLLALLTGSEGLLGVVTEVKVKLLPRPEVAQVIMAGFDSIEKAGDAVGGVISHGIIPGGLEMMDGHAIVAADDFCGAGYPRDAKALLLCEVDGTEEEVHEHIAEAEALFRKLGATSIRTSQSEEERALLWKGRKSAFPAVGRISPDYYCMDGTIPRRYLAKVLLEMEKMSEEFGLRVANVFHAGDGNLHPLILFDANVPGEFERTEAFGSKILELCVEVGGCITGEHGVGVEKIRQMAVQFNDDELQQFHDVKAAFDPTGILNPGKGVPTLKFCQEYRSIEHKQHKHEEADTAHG</sequence>
<comment type="caution">
    <text evidence="6">The sequence shown here is derived from an EMBL/GenBank/DDBJ whole genome shotgun (WGS) entry which is preliminary data.</text>
</comment>
<keyword evidence="2" id="KW-0285">Flavoprotein</keyword>
<dbReference type="InterPro" id="IPR036318">
    <property type="entry name" value="FAD-bd_PCMH-like_sf"/>
</dbReference>
<evidence type="ECO:0000256" key="4">
    <source>
        <dbReference type="ARBA" id="ARBA00023002"/>
    </source>
</evidence>
<evidence type="ECO:0000313" key="6">
    <source>
        <dbReference type="EMBL" id="RCW73648.1"/>
    </source>
</evidence>
<reference evidence="6 7" key="1">
    <citation type="submission" date="2018-07" db="EMBL/GenBank/DDBJ databases">
        <title>Freshwater and sediment microbial communities from various areas in North America, analyzing microbe dynamics in response to fracking.</title>
        <authorList>
            <person name="Lamendella R."/>
        </authorList>
    </citation>
    <scope>NUCLEOTIDE SEQUENCE [LARGE SCALE GENOMIC DNA]</scope>
    <source>
        <strain evidence="6 7">105B</strain>
    </source>
</reference>
<dbReference type="Gene3D" id="3.30.43.10">
    <property type="entry name" value="Uridine Diphospho-n-acetylenolpyruvylglucosamine Reductase, domain 2"/>
    <property type="match status" value="1"/>
</dbReference>
<dbReference type="InterPro" id="IPR004113">
    <property type="entry name" value="FAD-bd_oxidored_4_C"/>
</dbReference>
<dbReference type="PANTHER" id="PTHR42934:SF1">
    <property type="entry name" value="GLYCOLATE OXIDASE SUBUNIT GLCD"/>
    <property type="match status" value="1"/>
</dbReference>
<dbReference type="Gene3D" id="3.30.70.2740">
    <property type="match status" value="1"/>
</dbReference>
<dbReference type="Pfam" id="PF02913">
    <property type="entry name" value="FAD-oxidase_C"/>
    <property type="match status" value="1"/>
</dbReference>
<dbReference type="GO" id="GO:0071949">
    <property type="term" value="F:FAD binding"/>
    <property type="evidence" value="ECO:0007669"/>
    <property type="project" value="InterPro"/>
</dbReference>
<dbReference type="PANTHER" id="PTHR42934">
    <property type="entry name" value="GLYCOLATE OXIDASE SUBUNIT GLCD"/>
    <property type="match status" value="1"/>
</dbReference>
<name>A0A368Y2X1_MARNT</name>
<evidence type="ECO:0000313" key="7">
    <source>
        <dbReference type="Proteomes" id="UP000253647"/>
    </source>
</evidence>
<dbReference type="InterPro" id="IPR016171">
    <property type="entry name" value="Vanillyl_alc_oxidase_C-sub2"/>
</dbReference>
<dbReference type="Pfam" id="PF01565">
    <property type="entry name" value="FAD_binding_4"/>
    <property type="match status" value="1"/>
</dbReference>
<gene>
    <name evidence="6" type="ORF">DET61_102368</name>
</gene>
<dbReference type="PROSITE" id="PS51387">
    <property type="entry name" value="FAD_PCMH"/>
    <property type="match status" value="1"/>
</dbReference>
<protein>
    <submittedName>
        <fullName evidence="6">Glycolate oxidase</fullName>
    </submittedName>
</protein>
<dbReference type="InterPro" id="IPR016164">
    <property type="entry name" value="FAD-linked_Oxase-like_C"/>
</dbReference>
<dbReference type="Gene3D" id="3.30.465.10">
    <property type="match status" value="1"/>
</dbReference>
<dbReference type="InterPro" id="IPR051914">
    <property type="entry name" value="FAD-linked_OxidoTrans_Type4"/>
</dbReference>
<dbReference type="Proteomes" id="UP000253647">
    <property type="component" value="Unassembled WGS sequence"/>
</dbReference>
<dbReference type="InterPro" id="IPR016169">
    <property type="entry name" value="FAD-bd_PCMH_sub2"/>
</dbReference>
<evidence type="ECO:0000256" key="2">
    <source>
        <dbReference type="ARBA" id="ARBA00022630"/>
    </source>
</evidence>
<proteinExistence type="predicted"/>
<dbReference type="SUPFAM" id="SSF56176">
    <property type="entry name" value="FAD-binding/transporter-associated domain-like"/>
    <property type="match status" value="1"/>
</dbReference>
<comment type="cofactor">
    <cofactor evidence="1">
        <name>FAD</name>
        <dbReference type="ChEBI" id="CHEBI:57692"/>
    </cofactor>
</comment>
<dbReference type="InterPro" id="IPR006094">
    <property type="entry name" value="Oxid_FAD_bind_N"/>
</dbReference>
<keyword evidence="3" id="KW-0274">FAD</keyword>
<evidence type="ECO:0000256" key="3">
    <source>
        <dbReference type="ARBA" id="ARBA00022827"/>
    </source>
</evidence>
<dbReference type="InterPro" id="IPR016167">
    <property type="entry name" value="FAD-bd_PCMH_sub1"/>
</dbReference>
<dbReference type="SUPFAM" id="SSF55103">
    <property type="entry name" value="FAD-linked oxidases, C-terminal domain"/>
    <property type="match status" value="1"/>
</dbReference>
<feature type="domain" description="FAD-binding PCMH-type" evidence="5">
    <location>
        <begin position="43"/>
        <end position="221"/>
    </location>
</feature>
<dbReference type="Gene3D" id="1.10.45.10">
    <property type="entry name" value="Vanillyl-alcohol Oxidase, Chain A, domain 4"/>
    <property type="match status" value="1"/>
</dbReference>
<dbReference type="GO" id="GO:0016491">
    <property type="term" value="F:oxidoreductase activity"/>
    <property type="evidence" value="ECO:0007669"/>
    <property type="project" value="UniProtKB-KW"/>
</dbReference>
<dbReference type="AlphaFoldDB" id="A0A368Y2X1"/>
<evidence type="ECO:0000256" key="1">
    <source>
        <dbReference type="ARBA" id="ARBA00001974"/>
    </source>
</evidence>
<keyword evidence="4" id="KW-0560">Oxidoreductase</keyword>
<dbReference type="EMBL" id="QPJI01000002">
    <property type="protein sequence ID" value="RCW73648.1"/>
    <property type="molecule type" value="Genomic_DNA"/>
</dbReference>
<dbReference type="InterPro" id="IPR016166">
    <property type="entry name" value="FAD-bd_PCMH"/>
</dbReference>